<dbReference type="EMBL" id="JAKZMM010000061">
    <property type="protein sequence ID" value="MCJ2382195.1"/>
    <property type="molecule type" value="Genomic_DNA"/>
</dbReference>
<keyword evidence="2" id="KW-0732">Signal</keyword>
<evidence type="ECO:0000313" key="5">
    <source>
        <dbReference type="Proteomes" id="UP001165444"/>
    </source>
</evidence>
<feature type="signal peptide" evidence="2">
    <location>
        <begin position="1"/>
        <end position="21"/>
    </location>
</feature>
<protein>
    <submittedName>
        <fullName evidence="4">Family 16 glycosylhydrolase</fullName>
    </submittedName>
</protein>
<dbReference type="PROSITE" id="PS51762">
    <property type="entry name" value="GH16_2"/>
    <property type="match status" value="1"/>
</dbReference>
<dbReference type="SUPFAM" id="SSF49899">
    <property type="entry name" value="Concanavalin A-like lectins/glucanases"/>
    <property type="match status" value="1"/>
</dbReference>
<dbReference type="RefSeq" id="WP_243326514.1">
    <property type="nucleotide sequence ID" value="NZ_JAKZMM010000061.1"/>
</dbReference>
<dbReference type="Pfam" id="PF00722">
    <property type="entry name" value="Glyco_hydro_16"/>
    <property type="match status" value="1"/>
</dbReference>
<dbReference type="PANTHER" id="PTHR10963:SF55">
    <property type="entry name" value="GLYCOSIDE HYDROLASE FAMILY 16 PROTEIN"/>
    <property type="match status" value="1"/>
</dbReference>
<dbReference type="InterPro" id="IPR013320">
    <property type="entry name" value="ConA-like_dom_sf"/>
</dbReference>
<evidence type="ECO:0000259" key="3">
    <source>
        <dbReference type="PROSITE" id="PS51762"/>
    </source>
</evidence>
<dbReference type="Gene3D" id="2.60.120.200">
    <property type="match status" value="1"/>
</dbReference>
<accession>A0ABT0C5H2</accession>
<comment type="caution">
    <text evidence="4">The sequence shown here is derived from an EMBL/GenBank/DDBJ whole genome shotgun (WGS) entry which is preliminary data.</text>
</comment>
<dbReference type="InterPro" id="IPR050546">
    <property type="entry name" value="Glycosyl_Hydrlase_16"/>
</dbReference>
<feature type="domain" description="GH16" evidence="3">
    <location>
        <begin position="30"/>
        <end position="278"/>
    </location>
</feature>
<evidence type="ECO:0000313" key="4">
    <source>
        <dbReference type="EMBL" id="MCJ2382195.1"/>
    </source>
</evidence>
<dbReference type="PANTHER" id="PTHR10963">
    <property type="entry name" value="GLYCOSYL HYDROLASE-RELATED"/>
    <property type="match status" value="1"/>
</dbReference>
<proteinExistence type="inferred from homology"/>
<dbReference type="InterPro" id="IPR000757">
    <property type="entry name" value="Beta-glucanase-like"/>
</dbReference>
<evidence type="ECO:0000256" key="1">
    <source>
        <dbReference type="ARBA" id="ARBA00006865"/>
    </source>
</evidence>
<reference evidence="4 5" key="1">
    <citation type="submission" date="2022-03" db="EMBL/GenBank/DDBJ databases">
        <title>Parabacteroides sp. nov. isolated from swine feces.</title>
        <authorList>
            <person name="Bak J.E."/>
        </authorList>
    </citation>
    <scope>NUCLEOTIDE SEQUENCE [LARGE SCALE GENOMIC DNA]</scope>
    <source>
        <strain evidence="4 5">AGMB00274</strain>
    </source>
</reference>
<evidence type="ECO:0000256" key="2">
    <source>
        <dbReference type="SAM" id="SignalP"/>
    </source>
</evidence>
<sequence length="290" mass="33859">MKNRRLVLCMSVKTGIACLLASIYTSCSVKTDSAFPAPVAPIGTEHWTYNEEISDEFEGTSLDTTKWFDHNPTWIGRQPSLFLRENVRVENGQLILSGKREQVLNAPEGYHTFTSAAVQSKKKVLYGFFEIKCRPMDSALSSAFWLYVQDSIKQEEIDIFEICGRHDSLPNYPKTYFATSHYIIKTHDLQINDHVEFMSEIPWAERSFVAGLKWTRDELVWYVDGKEIRRRKNDFWHSPETINFDSEAFPSWWGLPSDTDNGGEFQIEYFRYWSEDKPEKEHSIFMNDMK</sequence>
<name>A0ABT0C5H2_9BACT</name>
<gene>
    <name evidence="4" type="ORF">MUN53_16530</name>
</gene>
<keyword evidence="5" id="KW-1185">Reference proteome</keyword>
<organism evidence="4 5">
    <name type="scientific">Parabacteroides faecalis</name>
    <dbReference type="NCBI Taxonomy" id="2924040"/>
    <lineage>
        <taxon>Bacteria</taxon>
        <taxon>Pseudomonadati</taxon>
        <taxon>Bacteroidota</taxon>
        <taxon>Bacteroidia</taxon>
        <taxon>Bacteroidales</taxon>
        <taxon>Tannerellaceae</taxon>
        <taxon>Parabacteroides</taxon>
    </lineage>
</organism>
<dbReference type="Proteomes" id="UP001165444">
    <property type="component" value="Unassembled WGS sequence"/>
</dbReference>
<feature type="chain" id="PRO_5046505727" evidence="2">
    <location>
        <begin position="22"/>
        <end position="290"/>
    </location>
</feature>
<comment type="similarity">
    <text evidence="1">Belongs to the glycosyl hydrolase 16 family.</text>
</comment>